<dbReference type="EMBL" id="CP014229">
    <property type="protein sequence ID" value="AMD91537.1"/>
    <property type="molecule type" value="Genomic_DNA"/>
</dbReference>
<proteinExistence type="predicted"/>
<evidence type="ECO:0000313" key="1">
    <source>
        <dbReference type="EMBL" id="AMD91537.1"/>
    </source>
</evidence>
<dbReference type="GO" id="GO:0016884">
    <property type="term" value="F:carbon-nitrogen ligase activity, with glutamine as amido-N-donor"/>
    <property type="evidence" value="ECO:0007669"/>
    <property type="project" value="InterPro"/>
</dbReference>
<protein>
    <submittedName>
        <fullName evidence="1">Glutamyl-tRNA amidotransferase</fullName>
    </submittedName>
</protein>
<dbReference type="InterPro" id="IPR042184">
    <property type="entry name" value="YqeY/Aim41_N"/>
</dbReference>
<dbReference type="STRING" id="44742.AXF13_07485"/>
<organism evidence="1 2">
    <name type="scientific">Desulfovibrio fairfieldensis</name>
    <dbReference type="NCBI Taxonomy" id="44742"/>
    <lineage>
        <taxon>Bacteria</taxon>
        <taxon>Pseudomonadati</taxon>
        <taxon>Thermodesulfobacteriota</taxon>
        <taxon>Desulfovibrionia</taxon>
        <taxon>Desulfovibrionales</taxon>
        <taxon>Desulfovibrionaceae</taxon>
        <taxon>Desulfovibrio</taxon>
    </lineage>
</organism>
<accession>A0A0X8JMN1</accession>
<dbReference type="PANTHER" id="PTHR28055">
    <property type="entry name" value="ALTERED INHERITANCE OF MITOCHONDRIA PROTEIN 41, MITOCHONDRIAL"/>
    <property type="match status" value="1"/>
</dbReference>
<dbReference type="Proteomes" id="UP000069241">
    <property type="component" value="Chromosome"/>
</dbReference>
<keyword evidence="1" id="KW-0808">Transferase</keyword>
<keyword evidence="2" id="KW-1185">Reference proteome</keyword>
<dbReference type="RefSeq" id="WP_062254770.1">
    <property type="nucleotide sequence ID" value="NZ_CP014229.1"/>
</dbReference>
<dbReference type="InterPro" id="IPR003789">
    <property type="entry name" value="Asn/Gln_tRNA_amidoTrase-B-like"/>
</dbReference>
<dbReference type="KEGG" id="dfi:AXF13_07485"/>
<dbReference type="AlphaFoldDB" id="A0A0X8JMN1"/>
<reference evidence="2" key="1">
    <citation type="submission" date="2016-02" db="EMBL/GenBank/DDBJ databases">
        <authorList>
            <person name="Holder M.E."/>
            <person name="Ajami N.J."/>
            <person name="Petrosino J.F."/>
        </authorList>
    </citation>
    <scope>NUCLEOTIDE SEQUENCE [LARGE SCALE GENOMIC DNA]</scope>
    <source>
        <strain evidence="2">CCUG 45958</strain>
    </source>
</reference>
<dbReference type="PANTHER" id="PTHR28055:SF1">
    <property type="entry name" value="ALTERED INHERITANCE OF MITOCHONDRIA PROTEIN 41, MITOCHONDRIAL"/>
    <property type="match status" value="1"/>
</dbReference>
<dbReference type="Pfam" id="PF09424">
    <property type="entry name" value="YqeY"/>
    <property type="match status" value="1"/>
</dbReference>
<dbReference type="SUPFAM" id="SSF89095">
    <property type="entry name" value="GatB/YqeY motif"/>
    <property type="match status" value="1"/>
</dbReference>
<dbReference type="Gene3D" id="1.10.1510.10">
    <property type="entry name" value="Uncharacterised protein YqeY/AIM41 PF09424, N-terminal domain"/>
    <property type="match status" value="1"/>
</dbReference>
<dbReference type="InterPro" id="IPR019004">
    <property type="entry name" value="YqeY/Aim41"/>
</dbReference>
<dbReference type="GO" id="GO:0016740">
    <property type="term" value="F:transferase activity"/>
    <property type="evidence" value="ECO:0007669"/>
    <property type="project" value="UniProtKB-KW"/>
</dbReference>
<gene>
    <name evidence="1" type="ORF">AXF13_07485</name>
</gene>
<dbReference type="InterPro" id="IPR023168">
    <property type="entry name" value="GatB_Yqey_C_2"/>
</dbReference>
<dbReference type="Gene3D" id="1.10.10.410">
    <property type="match status" value="1"/>
</dbReference>
<evidence type="ECO:0000313" key="2">
    <source>
        <dbReference type="Proteomes" id="UP000069241"/>
    </source>
</evidence>
<sequence length="150" mass="16689">MSLSEQIEKEYIQAYKAKDAVRLTVLRLLKTAVKNKLVDLRRPGGSLSDEEMLDVIIKEGKQRQDSIEQYTAANRADLAEKEAAELRILQEYLPKALSPEELAEIIETTVTELQAATPKDMGRVISAVMGAYKGRVDGKALSEAVKKRLS</sequence>
<name>A0A0X8JMN1_9BACT</name>